<dbReference type="EMBL" id="BEYU01000258">
    <property type="protein sequence ID" value="GBG35029.1"/>
    <property type="molecule type" value="Genomic_DNA"/>
</dbReference>
<dbReference type="Gene3D" id="3.80.10.10">
    <property type="entry name" value="Ribonuclease Inhibitor"/>
    <property type="match status" value="1"/>
</dbReference>
<protein>
    <submittedName>
        <fullName evidence="3">Disease resistance protein RPP5</fullName>
    </submittedName>
</protein>
<dbReference type="PROSITE" id="PS52053">
    <property type="entry name" value="NEL"/>
    <property type="match status" value="1"/>
</dbReference>
<reference evidence="3 4" key="1">
    <citation type="submission" date="2017-12" db="EMBL/GenBank/DDBJ databases">
        <title>Sequencing, de novo assembly and annotation of complete genome of a new Thraustochytrid species, strain FCC1311.</title>
        <authorList>
            <person name="Sedici K."/>
            <person name="Godart F."/>
            <person name="Aiese Cigliano R."/>
            <person name="Sanseverino W."/>
            <person name="Barakat M."/>
            <person name="Ortet P."/>
            <person name="Marechal E."/>
            <person name="Cagnac O."/>
            <person name="Amato A."/>
        </authorList>
    </citation>
    <scope>NUCLEOTIDE SEQUENCE [LARGE SCALE GENOMIC DNA]</scope>
</reference>
<evidence type="ECO:0000259" key="2">
    <source>
        <dbReference type="PROSITE" id="PS52053"/>
    </source>
</evidence>
<dbReference type="Pfam" id="PF14496">
    <property type="entry name" value="NEL"/>
    <property type="match status" value="1"/>
</dbReference>
<dbReference type="GO" id="GO:0016567">
    <property type="term" value="P:protein ubiquitination"/>
    <property type="evidence" value="ECO:0007669"/>
    <property type="project" value="InterPro"/>
</dbReference>
<gene>
    <name evidence="3" type="ORF">FCC1311_112522</name>
</gene>
<proteinExistence type="predicted"/>
<accession>A0A2R5GXH3</accession>
<dbReference type="OrthoDB" id="203703at2759"/>
<evidence type="ECO:0000313" key="3">
    <source>
        <dbReference type="EMBL" id="GBG35029.1"/>
    </source>
</evidence>
<name>A0A2R5GXH3_9STRA</name>
<dbReference type="InParanoid" id="A0A2R5GXH3"/>
<dbReference type="PANTHER" id="PTHR34630:SF100">
    <property type="entry name" value="OS02G0118900 PROTEIN"/>
    <property type="match status" value="1"/>
</dbReference>
<organism evidence="3 4">
    <name type="scientific">Hondaea fermentalgiana</name>
    <dbReference type="NCBI Taxonomy" id="2315210"/>
    <lineage>
        <taxon>Eukaryota</taxon>
        <taxon>Sar</taxon>
        <taxon>Stramenopiles</taxon>
        <taxon>Bigyra</taxon>
        <taxon>Labyrinthulomycetes</taxon>
        <taxon>Thraustochytrida</taxon>
        <taxon>Thraustochytriidae</taxon>
        <taxon>Hondaea</taxon>
    </lineage>
</organism>
<dbReference type="InterPro" id="IPR032675">
    <property type="entry name" value="LRR_dom_sf"/>
</dbReference>
<comment type="caution">
    <text evidence="3">The sequence shown here is derived from an EMBL/GenBank/DDBJ whole genome shotgun (WGS) entry which is preliminary data.</text>
</comment>
<feature type="region of interest" description="Disordered" evidence="1">
    <location>
        <begin position="1"/>
        <end position="25"/>
    </location>
</feature>
<dbReference type="AlphaFoldDB" id="A0A2R5GXH3"/>
<feature type="domain" description="NEL" evidence="2">
    <location>
        <begin position="497"/>
        <end position="795"/>
    </location>
</feature>
<dbReference type="Gene3D" id="1.20.58.360">
    <property type="entry name" value="Shigella T3SS effector IpaH defines"/>
    <property type="match status" value="1"/>
</dbReference>
<dbReference type="Proteomes" id="UP000241890">
    <property type="component" value="Unassembled WGS sequence"/>
</dbReference>
<keyword evidence="4" id="KW-1185">Reference proteome</keyword>
<evidence type="ECO:0000256" key="1">
    <source>
        <dbReference type="SAM" id="MobiDB-lite"/>
    </source>
</evidence>
<dbReference type="SUPFAM" id="SSF52058">
    <property type="entry name" value="L domain-like"/>
    <property type="match status" value="1"/>
</dbReference>
<dbReference type="GO" id="GO:0004842">
    <property type="term" value="F:ubiquitin-protein transferase activity"/>
    <property type="evidence" value="ECO:0007669"/>
    <property type="project" value="InterPro"/>
</dbReference>
<evidence type="ECO:0000313" key="4">
    <source>
        <dbReference type="Proteomes" id="UP000241890"/>
    </source>
</evidence>
<dbReference type="PANTHER" id="PTHR34630">
    <property type="entry name" value="OS11G0677101 PROTEIN"/>
    <property type="match status" value="1"/>
</dbReference>
<sequence length="795" mass="87164">MEERRRSGARSLLSPLQRNSHKRRRRRDVLADLLRAWSAAYTEEQNVDDPENDEGAHARLLAARKLAADRLLETCELVTDNTLRGNVNLAGIEDLDTLPEFLHCVEGDLDLEGCTALESLGNDLELVTGNLNCLRCASLVTLPGQLCVDGWANFGRCHALQEIPSGVRIAGWVSLHGCTSLAALDGLANVGGALRLYQCQGLRMLRQLSIRGNLDASACALQDVGGLRVGGHLDLSHNRSLRALMGPLRVGWARQRAEELSHPHAYSINLADCGLRELPPDFLEISDQGGINLAGNNALESVHALRCAVGKLNLSNCVSLRELGPDLSVLWTLNLENCAQLRALPSGLCLRGDLTVSHCASLLELPADLEVLGDLECVSCHALARVGALHVGGRANFAHCNALHSLDAGATFGNSIILDQCVSLLRLPDDWTVVHGDLSLRLCADLVELPSELRLVHGVLDLFGCASLRALPSGLIVRKGTVGFDPEQTQQSQRKWSLESALDFWSPNEDDEMRDRMRRAICFEPAYERNIVIFLDKVRHTKDFAIAPEVVRDQVIDALDLVASDPSSDAAQAILLRMADAVNACHDKPAWALSELHALALVEKASGDRDALQEIGRRMMRLGMVQDAALEIVQTDRTLDDVSVFLALQCQLKESLDLPVLVQDFLFRKLCSIQPERVQALEKAILEVPESAFQTWLAAWSPWQRQLRFETAESLRLAPEKLPYAKVTARDLSAARDLLGEKVAMPVVLRGHTSEIFDLDQLLDVWTATGRGISPSDPLSSEDLRHALAQCRSST</sequence>
<dbReference type="InterPro" id="IPR029487">
    <property type="entry name" value="NEL_dom"/>
</dbReference>